<evidence type="ECO:0000256" key="10">
    <source>
        <dbReference type="ARBA" id="ARBA00023054"/>
    </source>
</evidence>
<dbReference type="InterPro" id="IPR026858">
    <property type="entry name" value="Vezatin"/>
</dbReference>
<comment type="caution">
    <text evidence="15">The sequence shown here is derived from an EMBL/GenBank/DDBJ whole genome shotgun (WGS) entry which is preliminary data.</text>
</comment>
<evidence type="ECO:0000256" key="1">
    <source>
        <dbReference type="ARBA" id="ARBA00004123"/>
    </source>
</evidence>
<reference evidence="15" key="1">
    <citation type="submission" date="2023-08" db="EMBL/GenBank/DDBJ databases">
        <title>Black Yeasts Isolated from many extreme environments.</title>
        <authorList>
            <person name="Coleine C."/>
            <person name="Stajich J.E."/>
            <person name="Selbmann L."/>
        </authorList>
    </citation>
    <scope>NUCLEOTIDE SEQUENCE</scope>
    <source>
        <strain evidence="15">CCFEE 5401</strain>
    </source>
</reference>
<gene>
    <name evidence="15" type="ORF">LTR62_007754</name>
</gene>
<dbReference type="EMBL" id="JAVRRL010000076">
    <property type="protein sequence ID" value="KAK5108864.1"/>
    <property type="molecule type" value="Genomic_DNA"/>
</dbReference>
<evidence type="ECO:0000256" key="12">
    <source>
        <dbReference type="ARBA" id="ARBA00023242"/>
    </source>
</evidence>
<evidence type="ECO:0000313" key="16">
    <source>
        <dbReference type="Proteomes" id="UP001310890"/>
    </source>
</evidence>
<evidence type="ECO:0000256" key="6">
    <source>
        <dbReference type="ARBA" id="ARBA00022475"/>
    </source>
</evidence>
<proteinExistence type="inferred from homology"/>
<keyword evidence="7 13" id="KW-0812">Transmembrane</keyword>
<evidence type="ECO:0000313" key="15">
    <source>
        <dbReference type="EMBL" id="KAK5108864.1"/>
    </source>
</evidence>
<evidence type="ECO:0000256" key="7">
    <source>
        <dbReference type="ARBA" id="ARBA00022692"/>
    </source>
</evidence>
<dbReference type="GO" id="GO:0005634">
    <property type="term" value="C:nucleus"/>
    <property type="evidence" value="ECO:0007669"/>
    <property type="project" value="UniProtKB-SubCell"/>
</dbReference>
<dbReference type="InterPro" id="IPR026859">
    <property type="entry name" value="Myosin-bd"/>
</dbReference>
<sequence>MEVIFDESTPLAEYLQGDGTFEPEPEITPTHEHELLVGNQHTHGFAPTNEKVRIGKGHALSSLVVPAGQQRKATVSRIHDAFSTAVNSRLGRADNARFLEHFRYVIVSSQLLNEYLDHGSFPPSASSASTTILPSDALGVPLVASNPYGVAATAAFAFLLAYILHWATTRRSGSFSTGRVLLVTTVYVVVAMVAYAYLRRQWLKSVRRSAVIAASSLTTNWQAFEVSTTSALSLIQEIELVSKGYRLSTPLPPVSRLEDNGSTRRCGRLRKVLLKSLRALLSASNDACAIIATIVEEDDLEKYYEVYDLNAQDANESFMGDTSLSTEEDMESLKALRVLSYRASVLRRITLCSLMALEADGGKPDFARWRTSTNVMDTVSALLATSTDKIRQVLGDMETITLPITPIKTTNPAAREKMRTQVRKISMLSSGIKGLQAKMQILREETNRAIEQSEDLTDLGPSLMAQYDSIGTDLRDLMQAWEAGKASLQTNILKHERRISVASSGGLRSPVSSIGGLTAVEEGGTPADAYKVLTGGTLSNRSSMATTPSDEEQVFEAVALPRTRTMLSREERIMKVQEERDRQASARVKRESTTNMLRELETVINLRPRSKTGSARITSI</sequence>
<evidence type="ECO:0000256" key="11">
    <source>
        <dbReference type="ARBA" id="ARBA00023136"/>
    </source>
</evidence>
<dbReference type="Pfam" id="PF12632">
    <property type="entry name" value="Vezatin"/>
    <property type="match status" value="1"/>
</dbReference>
<evidence type="ECO:0000256" key="5">
    <source>
        <dbReference type="ARBA" id="ARBA00018125"/>
    </source>
</evidence>
<keyword evidence="10" id="KW-0175">Coiled coil</keyword>
<feature type="domain" description="Myosin-binding" evidence="14">
    <location>
        <begin position="157"/>
        <end position="439"/>
    </location>
</feature>
<protein>
    <recommendedName>
        <fullName evidence="5">Vezatin</fullName>
    </recommendedName>
</protein>
<name>A0AAN7TLT1_9PEZI</name>
<evidence type="ECO:0000256" key="4">
    <source>
        <dbReference type="ARBA" id="ARBA00007245"/>
    </source>
</evidence>
<keyword evidence="12" id="KW-0539">Nucleus</keyword>
<accession>A0AAN7TLT1</accession>
<evidence type="ECO:0000259" key="14">
    <source>
        <dbReference type="Pfam" id="PF12632"/>
    </source>
</evidence>
<comment type="similarity">
    <text evidence="4">Belongs to the vezatin family.</text>
</comment>
<dbReference type="GO" id="GO:0017022">
    <property type="term" value="F:myosin binding"/>
    <property type="evidence" value="ECO:0007669"/>
    <property type="project" value="InterPro"/>
</dbReference>
<dbReference type="GO" id="GO:0098609">
    <property type="term" value="P:cell-cell adhesion"/>
    <property type="evidence" value="ECO:0007669"/>
    <property type="project" value="InterPro"/>
</dbReference>
<feature type="transmembrane region" description="Helical" evidence="13">
    <location>
        <begin position="148"/>
        <end position="168"/>
    </location>
</feature>
<evidence type="ECO:0000256" key="13">
    <source>
        <dbReference type="SAM" id="Phobius"/>
    </source>
</evidence>
<evidence type="ECO:0000256" key="8">
    <source>
        <dbReference type="ARBA" id="ARBA00022949"/>
    </source>
</evidence>
<dbReference type="Proteomes" id="UP001310890">
    <property type="component" value="Unassembled WGS sequence"/>
</dbReference>
<feature type="transmembrane region" description="Helical" evidence="13">
    <location>
        <begin position="180"/>
        <end position="198"/>
    </location>
</feature>
<evidence type="ECO:0000256" key="3">
    <source>
        <dbReference type="ARBA" id="ARBA00004651"/>
    </source>
</evidence>
<comment type="subcellular location">
    <subcellularLocation>
        <location evidence="2">Cell junction</location>
        <location evidence="2">Adherens junction</location>
    </subcellularLocation>
    <subcellularLocation>
        <location evidence="3">Cell membrane</location>
        <topology evidence="3">Multi-pass membrane protein</topology>
    </subcellularLocation>
    <subcellularLocation>
        <location evidence="1">Nucleus</location>
    </subcellularLocation>
</comment>
<keyword evidence="11 13" id="KW-0472">Membrane</keyword>
<organism evidence="15 16">
    <name type="scientific">Meristemomyces frigidus</name>
    <dbReference type="NCBI Taxonomy" id="1508187"/>
    <lineage>
        <taxon>Eukaryota</taxon>
        <taxon>Fungi</taxon>
        <taxon>Dikarya</taxon>
        <taxon>Ascomycota</taxon>
        <taxon>Pezizomycotina</taxon>
        <taxon>Dothideomycetes</taxon>
        <taxon>Dothideomycetidae</taxon>
        <taxon>Mycosphaerellales</taxon>
        <taxon>Teratosphaeriaceae</taxon>
        <taxon>Meristemomyces</taxon>
    </lineage>
</organism>
<dbReference type="AlphaFoldDB" id="A0AAN7TLT1"/>
<dbReference type="PANTHER" id="PTHR15989:SF5">
    <property type="entry name" value="VEZATIN"/>
    <property type="match status" value="1"/>
</dbReference>
<evidence type="ECO:0000256" key="2">
    <source>
        <dbReference type="ARBA" id="ARBA00004536"/>
    </source>
</evidence>
<dbReference type="GO" id="GO:0005886">
    <property type="term" value="C:plasma membrane"/>
    <property type="evidence" value="ECO:0007669"/>
    <property type="project" value="UniProtKB-SubCell"/>
</dbReference>
<keyword evidence="8" id="KW-0965">Cell junction</keyword>
<evidence type="ECO:0000256" key="9">
    <source>
        <dbReference type="ARBA" id="ARBA00022989"/>
    </source>
</evidence>
<keyword evidence="6" id="KW-1003">Cell membrane</keyword>
<keyword evidence="9 13" id="KW-1133">Transmembrane helix</keyword>
<dbReference type="PANTHER" id="PTHR15989">
    <property type="entry name" value="VEZATIN"/>
    <property type="match status" value="1"/>
</dbReference>